<accession>A0A5J4X6S3</accession>
<dbReference type="EMBL" id="SNRW01000194">
    <property type="protein sequence ID" value="KAA6402733.1"/>
    <property type="molecule type" value="Genomic_DNA"/>
</dbReference>
<feature type="coiled-coil region" evidence="1">
    <location>
        <begin position="50"/>
        <end position="218"/>
    </location>
</feature>
<name>A0A5J4X6S3_9EUKA</name>
<keyword evidence="1" id="KW-0175">Coiled coil</keyword>
<evidence type="ECO:0000313" key="4">
    <source>
        <dbReference type="Proteomes" id="UP000324800"/>
    </source>
</evidence>
<organism evidence="3 4">
    <name type="scientific">Streblomastix strix</name>
    <dbReference type="NCBI Taxonomy" id="222440"/>
    <lineage>
        <taxon>Eukaryota</taxon>
        <taxon>Metamonada</taxon>
        <taxon>Preaxostyla</taxon>
        <taxon>Oxymonadida</taxon>
        <taxon>Streblomastigidae</taxon>
        <taxon>Streblomastix</taxon>
    </lineage>
</organism>
<evidence type="ECO:0000256" key="2">
    <source>
        <dbReference type="SAM" id="MobiDB-lite"/>
    </source>
</evidence>
<evidence type="ECO:0000313" key="3">
    <source>
        <dbReference type="EMBL" id="KAA6402733.1"/>
    </source>
</evidence>
<feature type="region of interest" description="Disordered" evidence="2">
    <location>
        <begin position="1"/>
        <end position="23"/>
    </location>
</feature>
<comment type="caution">
    <text evidence="3">The sequence shown here is derived from an EMBL/GenBank/DDBJ whole genome shotgun (WGS) entry which is preliminary data.</text>
</comment>
<dbReference type="PANTHER" id="PTHR37027:SF2">
    <property type="entry name" value="CHROMOSOME UNDETERMINED SCAFFOLD_148, WHOLE GENOME SHOTGUN SEQUENCE"/>
    <property type="match status" value="1"/>
</dbReference>
<protein>
    <submittedName>
        <fullName evidence="3">Uncharacterized protein</fullName>
    </submittedName>
</protein>
<proteinExistence type="predicted"/>
<dbReference type="Proteomes" id="UP000324800">
    <property type="component" value="Unassembled WGS sequence"/>
</dbReference>
<reference evidence="3 4" key="1">
    <citation type="submission" date="2019-03" db="EMBL/GenBank/DDBJ databases">
        <title>Single cell metagenomics reveals metabolic interactions within the superorganism composed of flagellate Streblomastix strix and complex community of Bacteroidetes bacteria on its surface.</title>
        <authorList>
            <person name="Treitli S.C."/>
            <person name="Kolisko M."/>
            <person name="Husnik F."/>
            <person name="Keeling P."/>
            <person name="Hampl V."/>
        </authorList>
    </citation>
    <scope>NUCLEOTIDE SEQUENCE [LARGE SCALE GENOMIC DNA]</scope>
    <source>
        <strain evidence="3">ST1C</strain>
    </source>
</reference>
<evidence type="ECO:0000256" key="1">
    <source>
        <dbReference type="SAM" id="Coils"/>
    </source>
</evidence>
<dbReference type="AlphaFoldDB" id="A0A5J4X6S3"/>
<dbReference type="PANTHER" id="PTHR37027">
    <property type="entry name" value="KDE4"/>
    <property type="match status" value="1"/>
</dbReference>
<feature type="compositionally biased region" description="Polar residues" evidence="2">
    <location>
        <begin position="1"/>
        <end position="19"/>
    </location>
</feature>
<dbReference type="InterPro" id="IPR038835">
    <property type="entry name" value="Giardin_beta-like"/>
</dbReference>
<sequence>MRTSSSPPRFMTYGQTQGLKDSPIKGRLESFRNRIEVFGDKIEDSRHSRLKAYEDELQDIKEKLQFLERDSNEKLAAATNARGALNEKLLQSEALRHSTQKDLENDIEQLKGLLHESIAKEEQEGKQVTTFLRSQVQEQLKSTEAEISQILLERDRKMNDDFDSLEEEIPRLNKLIQEERAEEENFLSQVRNQLEDQVDQLKKAIEIEQSTRKAMQQEAERGLNEFTEWATGLLEEEKNDREVTESQLSELWKKTCQKIEEARDF</sequence>
<gene>
    <name evidence="3" type="ORF">EZS28_001742</name>
</gene>